<name>A0A256GHS5_9HYPH</name>
<reference evidence="3 4" key="1">
    <citation type="submission" date="2017-07" db="EMBL/GenBank/DDBJ databases">
        <title>Draft genome of Ochrobactrum lupini type strain LUP21.</title>
        <authorList>
            <person name="Krzyzanowska D.M."/>
            <person name="Jafra S."/>
        </authorList>
    </citation>
    <scope>NUCLEOTIDE SEQUENCE [LARGE SCALE GENOMIC DNA]</scope>
    <source>
        <strain evidence="3 4">LUP21</strain>
    </source>
</reference>
<evidence type="ECO:0000259" key="1">
    <source>
        <dbReference type="Pfam" id="PF08241"/>
    </source>
</evidence>
<organism evidence="3 4">
    <name type="scientific">Brucella lupini</name>
    <dbReference type="NCBI Taxonomy" id="255457"/>
    <lineage>
        <taxon>Bacteria</taxon>
        <taxon>Pseudomonadati</taxon>
        <taxon>Pseudomonadota</taxon>
        <taxon>Alphaproteobacteria</taxon>
        <taxon>Hyphomicrobiales</taxon>
        <taxon>Brucellaceae</taxon>
        <taxon>Brucella/Ochrobactrum group</taxon>
        <taxon>Brucella</taxon>
    </lineage>
</organism>
<dbReference type="EMBL" id="WBWF01000011">
    <property type="protein sequence ID" value="KAB2702894.1"/>
    <property type="molecule type" value="Genomic_DNA"/>
</dbReference>
<dbReference type="Pfam" id="PF08241">
    <property type="entry name" value="Methyltransf_11"/>
    <property type="match status" value="1"/>
</dbReference>
<dbReference type="SUPFAM" id="SSF53335">
    <property type="entry name" value="S-adenosyl-L-methionine-dependent methyltransferases"/>
    <property type="match status" value="1"/>
</dbReference>
<feature type="domain" description="Methyltransferase type 11" evidence="1">
    <location>
        <begin position="179"/>
        <end position="227"/>
    </location>
</feature>
<dbReference type="Gene3D" id="3.40.50.150">
    <property type="entry name" value="Vaccinia Virus protein VP39"/>
    <property type="match status" value="1"/>
</dbReference>
<evidence type="ECO:0000313" key="5">
    <source>
        <dbReference type="Proteomes" id="UP000435957"/>
    </source>
</evidence>
<dbReference type="InterPro" id="IPR029063">
    <property type="entry name" value="SAM-dependent_MTases_sf"/>
</dbReference>
<evidence type="ECO:0000313" key="2">
    <source>
        <dbReference type="EMBL" id="KAB2702894.1"/>
    </source>
</evidence>
<comment type="caution">
    <text evidence="3">The sequence shown here is derived from an EMBL/GenBank/DDBJ whole genome shotgun (WGS) entry which is preliminary data.</text>
</comment>
<dbReference type="GO" id="GO:0032259">
    <property type="term" value="P:methylation"/>
    <property type="evidence" value="ECO:0007669"/>
    <property type="project" value="UniProtKB-KW"/>
</dbReference>
<dbReference type="InterPro" id="IPR013216">
    <property type="entry name" value="Methyltransf_11"/>
</dbReference>
<dbReference type="AlphaFoldDB" id="A0A256GHS5"/>
<keyword evidence="3" id="KW-0489">Methyltransferase</keyword>
<dbReference type="Proteomes" id="UP000216363">
    <property type="component" value="Unassembled WGS sequence"/>
</dbReference>
<evidence type="ECO:0000313" key="3">
    <source>
        <dbReference type="EMBL" id="OYR26649.1"/>
    </source>
</evidence>
<reference evidence="2 5" key="2">
    <citation type="submission" date="2019-09" db="EMBL/GenBank/DDBJ databases">
        <title>Taxonomic organization of the family Brucellaceae based on a phylogenomic approach.</title>
        <authorList>
            <person name="Leclercq S."/>
            <person name="Cloeckaert A."/>
            <person name="Zygmunt M.S."/>
        </authorList>
    </citation>
    <scope>NUCLEOTIDE SEQUENCE [LARGE SCALE GENOMIC DNA]</scope>
    <source>
        <strain evidence="2 5">LUP23</strain>
    </source>
</reference>
<sequence>MTLDPVFHLRPKNTGAAPLCVVERNSCFQGAVHISGFVIAANSKVLGLNLKLPDGRELVISQHSLPSPDLSRVYGRSAAACRFNERIFTGLETAQMLNATIEVCLADGSRLEQPLSAADPHDPVLVLVNRFFDEIHQCSNGHMLEIGSRNRTGAMWRERLPAAWQYTGFDILEGENVDVVGDAHEASSFLPRNQFDAVMSFAVFEHLLMPWKAVIEMNRVMKPGAIGIILAPQTWPLHEEPCDYFRFSRHSWKALLNRATGFEIIKAVDGCDAYIVAKVHNLATSFGEFYTGALMSAVFFRKTGETNLDWPVSLSSLGDDVYPM</sequence>
<dbReference type="EMBL" id="NNRN01000054">
    <property type="protein sequence ID" value="OYR26649.1"/>
    <property type="molecule type" value="Genomic_DNA"/>
</dbReference>
<gene>
    <name evidence="3" type="ORF">CES86_3578</name>
    <name evidence="2" type="ORF">F9L03_15535</name>
</gene>
<protein>
    <submittedName>
        <fullName evidence="2">Class I SAM-dependent methyltransferase</fullName>
    </submittedName>
    <submittedName>
        <fullName evidence="3">Methyltransferase domain protein</fullName>
    </submittedName>
</protein>
<accession>A0A256GHS5</accession>
<keyword evidence="5" id="KW-1185">Reference proteome</keyword>
<dbReference type="Proteomes" id="UP000435957">
    <property type="component" value="Unassembled WGS sequence"/>
</dbReference>
<keyword evidence="3" id="KW-0808">Transferase</keyword>
<dbReference type="CDD" id="cd02440">
    <property type="entry name" value="AdoMet_MTases"/>
    <property type="match status" value="1"/>
</dbReference>
<dbReference type="RefSeq" id="WP_029925041.1">
    <property type="nucleotide sequence ID" value="NZ_JBHEEP010000012.1"/>
</dbReference>
<proteinExistence type="predicted"/>
<evidence type="ECO:0000313" key="4">
    <source>
        <dbReference type="Proteomes" id="UP000216363"/>
    </source>
</evidence>
<dbReference type="GO" id="GO:0008757">
    <property type="term" value="F:S-adenosylmethionine-dependent methyltransferase activity"/>
    <property type="evidence" value="ECO:0007669"/>
    <property type="project" value="InterPro"/>
</dbReference>